<dbReference type="EMBL" id="QRYP01000002">
    <property type="protein sequence ID" value="RGV00711.1"/>
    <property type="molecule type" value="Genomic_DNA"/>
</dbReference>
<evidence type="ECO:0000256" key="1">
    <source>
        <dbReference type="SAM" id="Phobius"/>
    </source>
</evidence>
<evidence type="ECO:0000313" key="3">
    <source>
        <dbReference type="Proteomes" id="UP000285236"/>
    </source>
</evidence>
<keyword evidence="1" id="KW-1133">Transmembrane helix</keyword>
<protein>
    <submittedName>
        <fullName evidence="2">Uncharacterized protein</fullName>
    </submittedName>
</protein>
<keyword evidence="1" id="KW-0472">Membrane</keyword>
<organism evidence="2 3">
    <name type="scientific">Segatella copri</name>
    <dbReference type="NCBI Taxonomy" id="165179"/>
    <lineage>
        <taxon>Bacteria</taxon>
        <taxon>Pseudomonadati</taxon>
        <taxon>Bacteroidota</taxon>
        <taxon>Bacteroidia</taxon>
        <taxon>Bacteroidales</taxon>
        <taxon>Prevotellaceae</taxon>
        <taxon>Segatella</taxon>
    </lineage>
</organism>
<accession>A0AA92TUD4</accession>
<sequence>MEFRKGIIYAGLVPVVGGMMWVSITPDASDSVHFWKKKQCEQYIRKNFSGEEKKYLLSQLKEEKRRAKIYSWARL</sequence>
<proteinExistence type="predicted"/>
<reference evidence="2 3" key="1">
    <citation type="submission" date="2018-08" db="EMBL/GenBank/DDBJ databases">
        <title>A genome reference for cultivated species of the human gut microbiota.</title>
        <authorList>
            <person name="Zou Y."/>
            <person name="Xue W."/>
            <person name="Luo G."/>
        </authorList>
    </citation>
    <scope>NUCLEOTIDE SEQUENCE [LARGE SCALE GENOMIC DNA]</scope>
    <source>
        <strain evidence="2 3">AF15-25</strain>
    </source>
</reference>
<keyword evidence="1" id="KW-0812">Transmembrane</keyword>
<dbReference type="Proteomes" id="UP000285236">
    <property type="component" value="Unassembled WGS sequence"/>
</dbReference>
<evidence type="ECO:0000313" key="2">
    <source>
        <dbReference type="EMBL" id="RGV00711.1"/>
    </source>
</evidence>
<dbReference type="RefSeq" id="WP_118078915.1">
    <property type="nucleotide sequence ID" value="NZ_QRYP01000002.1"/>
</dbReference>
<name>A0AA92TUD4_9BACT</name>
<comment type="caution">
    <text evidence="2">The sequence shown here is derived from an EMBL/GenBank/DDBJ whole genome shotgun (WGS) entry which is preliminary data.</text>
</comment>
<dbReference type="AlphaFoldDB" id="A0AA92TUD4"/>
<gene>
    <name evidence="2" type="ORF">DWW35_01500</name>
</gene>
<feature type="transmembrane region" description="Helical" evidence="1">
    <location>
        <begin position="7"/>
        <end position="24"/>
    </location>
</feature>